<evidence type="ECO:0000313" key="2">
    <source>
        <dbReference type="Proteomes" id="UP001140087"/>
    </source>
</evidence>
<reference evidence="1" key="1">
    <citation type="submission" date="2022-07" db="EMBL/GenBank/DDBJ databases">
        <title>Phylogenomic reconstructions and comparative analyses of Kickxellomycotina fungi.</title>
        <authorList>
            <person name="Reynolds N.K."/>
            <person name="Stajich J.E."/>
            <person name="Barry K."/>
            <person name="Grigoriev I.V."/>
            <person name="Crous P."/>
            <person name="Smith M.E."/>
        </authorList>
    </citation>
    <scope>NUCLEOTIDE SEQUENCE</scope>
    <source>
        <strain evidence="1">BCRC 34780</strain>
    </source>
</reference>
<proteinExistence type="predicted"/>
<name>A0ACC1KYD6_9FUNG</name>
<organism evidence="1 2">
    <name type="scientific">Coemansia helicoidea</name>
    <dbReference type="NCBI Taxonomy" id="1286919"/>
    <lineage>
        <taxon>Eukaryota</taxon>
        <taxon>Fungi</taxon>
        <taxon>Fungi incertae sedis</taxon>
        <taxon>Zoopagomycota</taxon>
        <taxon>Kickxellomycotina</taxon>
        <taxon>Kickxellomycetes</taxon>
        <taxon>Kickxellales</taxon>
        <taxon>Kickxellaceae</taxon>
        <taxon>Coemansia</taxon>
    </lineage>
</organism>
<sequence length="116" mass="13150">MQFSRFIFLREFRDPSFEPAGWISEAFFREVFLHLTTRRCYTVVGKTADIRLPIGRHLPNYLEMARITPVEFVNASQSAGYEAGRIVTAYTNNVSVHFGDNIRAAVNLLFAGISSS</sequence>
<dbReference type="Proteomes" id="UP001140087">
    <property type="component" value="Unassembled WGS sequence"/>
</dbReference>
<accession>A0ACC1KYD6</accession>
<evidence type="ECO:0000313" key="1">
    <source>
        <dbReference type="EMBL" id="KAJ2797368.1"/>
    </source>
</evidence>
<protein>
    <submittedName>
        <fullName evidence="1">Uncharacterized protein</fullName>
    </submittedName>
</protein>
<comment type="caution">
    <text evidence="1">The sequence shown here is derived from an EMBL/GenBank/DDBJ whole genome shotgun (WGS) entry which is preliminary data.</text>
</comment>
<gene>
    <name evidence="1" type="ORF">H4R21_004345</name>
</gene>
<dbReference type="EMBL" id="JANBUN010001616">
    <property type="protein sequence ID" value="KAJ2797368.1"/>
    <property type="molecule type" value="Genomic_DNA"/>
</dbReference>
<keyword evidence="2" id="KW-1185">Reference proteome</keyword>
<feature type="non-terminal residue" evidence="1">
    <location>
        <position position="116"/>
    </location>
</feature>